<dbReference type="SUPFAM" id="SSF116734">
    <property type="entry name" value="DNA methylase specificity domain"/>
    <property type="match status" value="2"/>
</dbReference>
<evidence type="ECO:0000313" key="6">
    <source>
        <dbReference type="EMBL" id="MSS20513.1"/>
    </source>
</evidence>
<dbReference type="Pfam" id="PF01420">
    <property type="entry name" value="Methylase_S"/>
    <property type="match status" value="2"/>
</dbReference>
<dbReference type="InterPro" id="IPR000055">
    <property type="entry name" value="Restrct_endonuc_typeI_TRD"/>
</dbReference>
<evidence type="ECO:0000256" key="1">
    <source>
        <dbReference type="ARBA" id="ARBA00010923"/>
    </source>
</evidence>
<dbReference type="InterPro" id="IPR051212">
    <property type="entry name" value="Type-I_RE_S_subunit"/>
</dbReference>
<protein>
    <submittedName>
        <fullName evidence="6">Restriction endonuclease</fullName>
    </submittedName>
</protein>
<keyword evidence="6" id="KW-0378">Hydrolase</keyword>
<evidence type="ECO:0000313" key="7">
    <source>
        <dbReference type="Proteomes" id="UP000461754"/>
    </source>
</evidence>
<comment type="subunit">
    <text evidence="4">The methyltransferase is composed of M and S polypeptides.</text>
</comment>
<dbReference type="EMBL" id="VUMO01000014">
    <property type="protein sequence ID" value="MSS20513.1"/>
    <property type="molecule type" value="Genomic_DNA"/>
</dbReference>
<dbReference type="InterPro" id="IPR044946">
    <property type="entry name" value="Restrct_endonuc_typeI_TRD_sf"/>
</dbReference>
<dbReference type="GO" id="GO:0004519">
    <property type="term" value="F:endonuclease activity"/>
    <property type="evidence" value="ECO:0007669"/>
    <property type="project" value="UniProtKB-KW"/>
</dbReference>
<dbReference type="GO" id="GO:0003677">
    <property type="term" value="F:DNA binding"/>
    <property type="evidence" value="ECO:0007669"/>
    <property type="project" value="UniProtKB-KW"/>
</dbReference>
<gene>
    <name evidence="6" type="ORF">FYJ52_08900</name>
</gene>
<name>A0A7X2TB73_9FIRM</name>
<comment type="caution">
    <text evidence="6">The sequence shown here is derived from an EMBL/GenBank/DDBJ whole genome shotgun (WGS) entry which is preliminary data.</text>
</comment>
<evidence type="ECO:0000256" key="4">
    <source>
        <dbReference type="ARBA" id="ARBA00038652"/>
    </source>
</evidence>
<sequence length="507" mass="58196">METTKMRKMTPQQLKNSILQMAMQGKLVEQRPEEGTGEALYQEIQAEKKKLIKAGKIKKSKKLPEITEEEIPFEIPESWKWVRLGEILNTLNDGAHKTPRYTPNGVPFISVKNMSSGKLKFENCKFVSKEEHEILRKRCHPEFGDILLSKVGTTGVPTIVDTEREFDLFVSVALLKFDKLLIDNQFLTYEIQSPLVQEQAKENTRGVGNKNWVIRDISKTIIVLPPLPEQNRIVAKLEEIQPLLDRYEKAYNRLEAYNQKFPENLKKSILQYAIEGKLVEQRPEEGTGEALYQEIQAEKKKLIQAGKIKKSKKLPEITEEEIPFEIPESWKWVYYSDICTIINGDRGKNYPAKSTLTHSGIPFISAVNINGETVVEDDKLLCLSDEQYERLNSGKLRKDDIIVCIRGSLGKHGRYPFEKGAIASSLVICRLFIFNTVMIKYMMLFLDSPLFFDQIKKYDNGTAQPNLSAKSLHQFLIPLPPLEEQKRIVAKIEELMAMVEKCKEAEN</sequence>
<reference evidence="6 7" key="1">
    <citation type="submission" date="2019-08" db="EMBL/GenBank/DDBJ databases">
        <title>In-depth cultivation of the pig gut microbiome towards novel bacterial diversity and tailored functional studies.</title>
        <authorList>
            <person name="Wylensek D."/>
            <person name="Hitch T.C.A."/>
            <person name="Clavel T."/>
        </authorList>
    </citation>
    <scope>NUCLEOTIDE SEQUENCE [LARGE SCALE GENOMIC DNA]</scope>
    <source>
        <strain evidence="6 7">RF-744-FAT-4</strain>
    </source>
</reference>
<comment type="similarity">
    <text evidence="1">Belongs to the type-I restriction system S methylase family.</text>
</comment>
<keyword evidence="6" id="KW-0255">Endonuclease</keyword>
<accession>A0A7X2TB73</accession>
<dbReference type="PANTHER" id="PTHR43140">
    <property type="entry name" value="TYPE-1 RESTRICTION ENZYME ECOKI SPECIFICITY PROTEIN"/>
    <property type="match status" value="1"/>
</dbReference>
<dbReference type="CDD" id="cd17264">
    <property type="entry name" value="RMtype1_S_Eco3763I-TRD2-CR2_like"/>
    <property type="match status" value="1"/>
</dbReference>
<dbReference type="Proteomes" id="UP000461754">
    <property type="component" value="Unassembled WGS sequence"/>
</dbReference>
<evidence type="ECO:0000259" key="5">
    <source>
        <dbReference type="Pfam" id="PF01420"/>
    </source>
</evidence>
<dbReference type="GO" id="GO:0009307">
    <property type="term" value="P:DNA restriction-modification system"/>
    <property type="evidence" value="ECO:0007669"/>
    <property type="project" value="UniProtKB-KW"/>
</dbReference>
<feature type="domain" description="Type I restriction modification DNA specificity" evidence="5">
    <location>
        <begin position="76"/>
        <end position="241"/>
    </location>
</feature>
<dbReference type="Gene3D" id="3.90.220.20">
    <property type="entry name" value="DNA methylase specificity domains"/>
    <property type="match status" value="2"/>
</dbReference>
<keyword evidence="3" id="KW-0238">DNA-binding</keyword>
<organism evidence="6 7">
    <name type="scientific">Pseudoramibacter porci</name>
    <dbReference type="NCBI Taxonomy" id="2606631"/>
    <lineage>
        <taxon>Bacteria</taxon>
        <taxon>Bacillati</taxon>
        <taxon>Bacillota</taxon>
        <taxon>Clostridia</taxon>
        <taxon>Eubacteriales</taxon>
        <taxon>Eubacteriaceae</taxon>
        <taxon>Pseudoramibacter</taxon>
    </lineage>
</organism>
<proteinExistence type="inferred from homology"/>
<dbReference type="CDD" id="cd17246">
    <property type="entry name" value="RMtype1_S_SonII-TRD2-CR2_like"/>
    <property type="match status" value="1"/>
</dbReference>
<evidence type="ECO:0000256" key="3">
    <source>
        <dbReference type="ARBA" id="ARBA00023125"/>
    </source>
</evidence>
<keyword evidence="7" id="KW-1185">Reference proteome</keyword>
<keyword evidence="2" id="KW-0680">Restriction system</keyword>
<feature type="domain" description="Type I restriction modification DNA specificity" evidence="5">
    <location>
        <begin position="327"/>
        <end position="497"/>
    </location>
</feature>
<dbReference type="AlphaFoldDB" id="A0A7X2TB73"/>
<keyword evidence="6" id="KW-0540">Nuclease</keyword>
<evidence type="ECO:0000256" key="2">
    <source>
        <dbReference type="ARBA" id="ARBA00022747"/>
    </source>
</evidence>
<dbReference type="PANTHER" id="PTHR43140:SF1">
    <property type="entry name" value="TYPE I RESTRICTION ENZYME ECOKI SPECIFICITY SUBUNIT"/>
    <property type="match status" value="1"/>
</dbReference>